<dbReference type="AlphaFoldDB" id="A0A0P0WFI2"/>
<reference evidence="1 2" key="3">
    <citation type="journal article" date="2013" name="Rice">
        <title>Improvement of the Oryza sativa Nipponbare reference genome using next generation sequence and optical map data.</title>
        <authorList>
            <person name="Kawahara Y."/>
            <person name="de la Bastide M."/>
            <person name="Hamilton J.P."/>
            <person name="Kanamori H."/>
            <person name="McCombie W.R."/>
            <person name="Ouyang S."/>
            <person name="Schwartz D.C."/>
            <person name="Tanaka T."/>
            <person name="Wu J."/>
            <person name="Zhou S."/>
            <person name="Childs K.L."/>
            <person name="Davidson R.M."/>
            <person name="Lin H."/>
            <person name="Quesada-Ocampo L."/>
            <person name="Vaillancourt B."/>
            <person name="Sakai H."/>
            <person name="Lee S.S."/>
            <person name="Kim J."/>
            <person name="Numa H."/>
            <person name="Itoh T."/>
            <person name="Buell C.R."/>
            <person name="Matsumoto T."/>
        </authorList>
    </citation>
    <scope>NUCLEOTIDE SEQUENCE [LARGE SCALE GENOMIC DNA]</scope>
    <source>
        <strain evidence="2">cv. Nipponbare</strain>
    </source>
</reference>
<organism evidence="1 2">
    <name type="scientific">Oryza sativa subsp. japonica</name>
    <name type="common">Rice</name>
    <dbReference type="NCBI Taxonomy" id="39947"/>
    <lineage>
        <taxon>Eukaryota</taxon>
        <taxon>Viridiplantae</taxon>
        <taxon>Streptophyta</taxon>
        <taxon>Embryophyta</taxon>
        <taxon>Tracheophyta</taxon>
        <taxon>Spermatophyta</taxon>
        <taxon>Magnoliopsida</taxon>
        <taxon>Liliopsida</taxon>
        <taxon>Poales</taxon>
        <taxon>Poaceae</taxon>
        <taxon>BOP clade</taxon>
        <taxon>Oryzoideae</taxon>
        <taxon>Oryzeae</taxon>
        <taxon>Oryzinae</taxon>
        <taxon>Oryza</taxon>
        <taxon>Oryza sativa</taxon>
    </lineage>
</organism>
<dbReference type="Proteomes" id="UP000059680">
    <property type="component" value="Chromosome 4"/>
</dbReference>
<dbReference type="InParanoid" id="A0A0P0WFI2"/>
<feature type="non-terminal residue" evidence="1">
    <location>
        <position position="1"/>
    </location>
</feature>
<dbReference type="PaxDb" id="39947-A0A0P0WFI2"/>
<keyword evidence="2" id="KW-1185">Reference proteome</keyword>
<protein>
    <submittedName>
        <fullName evidence="1">Os04g0641250 protein</fullName>
    </submittedName>
</protein>
<evidence type="ECO:0000313" key="1">
    <source>
        <dbReference type="EMBL" id="BAS91261.1"/>
    </source>
</evidence>
<gene>
    <name evidence="1" type="ordered locus">Os04g0641250</name>
    <name evidence="1" type="ORF">OSNPB_040641250</name>
</gene>
<reference evidence="2" key="1">
    <citation type="journal article" date="2005" name="Nature">
        <title>The map-based sequence of the rice genome.</title>
        <authorList>
            <consortium name="International rice genome sequencing project (IRGSP)"/>
            <person name="Matsumoto T."/>
            <person name="Wu J."/>
            <person name="Kanamori H."/>
            <person name="Katayose Y."/>
            <person name="Fujisawa M."/>
            <person name="Namiki N."/>
            <person name="Mizuno H."/>
            <person name="Yamamoto K."/>
            <person name="Antonio B.A."/>
            <person name="Baba T."/>
            <person name="Sakata K."/>
            <person name="Nagamura Y."/>
            <person name="Aoki H."/>
            <person name="Arikawa K."/>
            <person name="Arita K."/>
            <person name="Bito T."/>
            <person name="Chiden Y."/>
            <person name="Fujitsuka N."/>
            <person name="Fukunaka R."/>
            <person name="Hamada M."/>
            <person name="Harada C."/>
            <person name="Hayashi A."/>
            <person name="Hijishita S."/>
            <person name="Honda M."/>
            <person name="Hosokawa S."/>
            <person name="Ichikawa Y."/>
            <person name="Idonuma A."/>
            <person name="Iijima M."/>
            <person name="Ikeda M."/>
            <person name="Ikeno M."/>
            <person name="Ito K."/>
            <person name="Ito S."/>
            <person name="Ito T."/>
            <person name="Ito Y."/>
            <person name="Ito Y."/>
            <person name="Iwabuchi A."/>
            <person name="Kamiya K."/>
            <person name="Karasawa W."/>
            <person name="Kurita K."/>
            <person name="Katagiri S."/>
            <person name="Kikuta A."/>
            <person name="Kobayashi H."/>
            <person name="Kobayashi N."/>
            <person name="Machita K."/>
            <person name="Maehara T."/>
            <person name="Masukawa M."/>
            <person name="Mizubayashi T."/>
            <person name="Mukai Y."/>
            <person name="Nagasaki H."/>
            <person name="Nagata Y."/>
            <person name="Naito S."/>
            <person name="Nakashima M."/>
            <person name="Nakama Y."/>
            <person name="Nakamichi Y."/>
            <person name="Nakamura M."/>
            <person name="Meguro A."/>
            <person name="Negishi M."/>
            <person name="Ohta I."/>
            <person name="Ohta T."/>
            <person name="Okamoto M."/>
            <person name="Ono N."/>
            <person name="Saji S."/>
            <person name="Sakaguchi M."/>
            <person name="Sakai K."/>
            <person name="Shibata M."/>
            <person name="Shimokawa T."/>
            <person name="Song J."/>
            <person name="Takazaki Y."/>
            <person name="Terasawa K."/>
            <person name="Tsugane M."/>
            <person name="Tsuji K."/>
            <person name="Ueda S."/>
            <person name="Waki K."/>
            <person name="Yamagata H."/>
            <person name="Yamamoto M."/>
            <person name="Yamamoto S."/>
            <person name="Yamane H."/>
            <person name="Yoshiki S."/>
            <person name="Yoshihara R."/>
            <person name="Yukawa K."/>
            <person name="Zhong H."/>
            <person name="Yano M."/>
            <person name="Yuan Q."/>
            <person name="Ouyang S."/>
            <person name="Liu J."/>
            <person name="Jones K.M."/>
            <person name="Gansberger K."/>
            <person name="Moffat K."/>
            <person name="Hill J."/>
            <person name="Bera J."/>
            <person name="Fadrosh D."/>
            <person name="Jin S."/>
            <person name="Johri S."/>
            <person name="Kim M."/>
            <person name="Overton L."/>
            <person name="Reardon M."/>
            <person name="Tsitrin T."/>
            <person name="Vuong H."/>
            <person name="Weaver B."/>
            <person name="Ciecko A."/>
            <person name="Tallon L."/>
            <person name="Jackson J."/>
            <person name="Pai G."/>
            <person name="Aken S.V."/>
            <person name="Utterback T."/>
            <person name="Reidmuller S."/>
            <person name="Feldblyum T."/>
            <person name="Hsiao J."/>
            <person name="Zismann V."/>
            <person name="Iobst S."/>
            <person name="de Vazeille A.R."/>
            <person name="Buell C.R."/>
            <person name="Ying K."/>
            <person name="Li Y."/>
            <person name="Lu T."/>
            <person name="Huang Y."/>
            <person name="Zhao Q."/>
            <person name="Feng Q."/>
            <person name="Zhang L."/>
            <person name="Zhu J."/>
            <person name="Weng Q."/>
            <person name="Mu J."/>
            <person name="Lu Y."/>
            <person name="Fan D."/>
            <person name="Liu Y."/>
            <person name="Guan J."/>
            <person name="Zhang Y."/>
            <person name="Yu S."/>
            <person name="Liu X."/>
            <person name="Zhang Y."/>
            <person name="Hong G."/>
            <person name="Han B."/>
            <person name="Choisne N."/>
            <person name="Demange N."/>
            <person name="Orjeda G."/>
            <person name="Samain S."/>
            <person name="Cattolico L."/>
            <person name="Pelletier E."/>
            <person name="Couloux A."/>
            <person name="Segurens B."/>
            <person name="Wincker P."/>
            <person name="D'Hont A."/>
            <person name="Scarpelli C."/>
            <person name="Weissenbach J."/>
            <person name="Salanoubat M."/>
            <person name="Quetier F."/>
            <person name="Yu Y."/>
            <person name="Kim H.R."/>
            <person name="Rambo T."/>
            <person name="Currie J."/>
            <person name="Collura K."/>
            <person name="Luo M."/>
            <person name="Yang T."/>
            <person name="Ammiraju J.S.S."/>
            <person name="Engler F."/>
            <person name="Soderlund C."/>
            <person name="Wing R.A."/>
            <person name="Palmer L.E."/>
            <person name="de la Bastide M."/>
            <person name="Spiegel L."/>
            <person name="Nascimento L."/>
            <person name="Zutavern T."/>
            <person name="O'Shaughnessy A."/>
            <person name="Dike S."/>
            <person name="Dedhia N."/>
            <person name="Preston R."/>
            <person name="Balija V."/>
            <person name="McCombie W.R."/>
            <person name="Chow T."/>
            <person name="Chen H."/>
            <person name="Chung M."/>
            <person name="Chen C."/>
            <person name="Shaw J."/>
            <person name="Wu H."/>
            <person name="Hsiao K."/>
            <person name="Chao Y."/>
            <person name="Chu M."/>
            <person name="Cheng C."/>
            <person name="Hour A."/>
            <person name="Lee P."/>
            <person name="Lin S."/>
            <person name="Lin Y."/>
            <person name="Liou J."/>
            <person name="Liu S."/>
            <person name="Hsing Y."/>
            <person name="Raghuvanshi S."/>
            <person name="Mohanty A."/>
            <person name="Bharti A.K."/>
            <person name="Gaur A."/>
            <person name="Gupta V."/>
            <person name="Kumar D."/>
            <person name="Ravi V."/>
            <person name="Vij S."/>
            <person name="Kapur A."/>
            <person name="Khurana P."/>
            <person name="Khurana P."/>
            <person name="Khurana J.P."/>
            <person name="Tyagi A.K."/>
            <person name="Gaikwad K."/>
            <person name="Singh A."/>
            <person name="Dalal V."/>
            <person name="Srivastava S."/>
            <person name="Dixit A."/>
            <person name="Pal A.K."/>
            <person name="Ghazi I.A."/>
            <person name="Yadav M."/>
            <person name="Pandit A."/>
            <person name="Bhargava A."/>
            <person name="Sureshbabu K."/>
            <person name="Batra K."/>
            <person name="Sharma T.R."/>
            <person name="Mohapatra T."/>
            <person name="Singh N.K."/>
            <person name="Messing J."/>
            <person name="Nelson A.B."/>
            <person name="Fuks G."/>
            <person name="Kavchok S."/>
            <person name="Keizer G."/>
            <person name="Linton E."/>
            <person name="Llaca V."/>
            <person name="Song R."/>
            <person name="Tanyolac B."/>
            <person name="Young S."/>
            <person name="Ho-Il K."/>
            <person name="Hahn J.H."/>
            <person name="Sangsakoo G."/>
            <person name="Vanavichit A."/>
            <person name="de Mattos Luiz.A.T."/>
            <person name="Zimmer P.D."/>
            <person name="Malone G."/>
            <person name="Dellagostin O."/>
            <person name="de Oliveira A.C."/>
            <person name="Bevan M."/>
            <person name="Bancroft I."/>
            <person name="Minx P."/>
            <person name="Cordum H."/>
            <person name="Wilson R."/>
            <person name="Cheng Z."/>
            <person name="Jin W."/>
            <person name="Jiang J."/>
            <person name="Leong S.A."/>
            <person name="Iwama H."/>
            <person name="Gojobori T."/>
            <person name="Itoh T."/>
            <person name="Niimura Y."/>
            <person name="Fujii Y."/>
            <person name="Habara T."/>
            <person name="Sakai H."/>
            <person name="Sato Y."/>
            <person name="Wilson G."/>
            <person name="Kumar K."/>
            <person name="McCouch S."/>
            <person name="Juretic N."/>
            <person name="Hoen D."/>
            <person name="Wright S."/>
            <person name="Bruskiewich R."/>
            <person name="Bureau T."/>
            <person name="Miyao A."/>
            <person name="Hirochika H."/>
            <person name="Nishikawa T."/>
            <person name="Kadowaki K."/>
            <person name="Sugiura M."/>
            <person name="Burr B."/>
            <person name="Sasaki T."/>
        </authorList>
    </citation>
    <scope>NUCLEOTIDE SEQUENCE [LARGE SCALE GENOMIC DNA]</scope>
    <source>
        <strain evidence="2">cv. Nipponbare</strain>
    </source>
</reference>
<sequence length="233" mass="25873">RGGVLEPRQAVDEDAGGELRGLGLADDAVSRPRHPLACAGAWPGVGVLGVVERLEPHVAHPLRPPLRLDEVADDALHHHRPRVLLPWPAEVAGDLEADGEERLLRHDAAILEHDAGGHVGVGAPVRRHHVRLVVHRLPHRHEAALEHRRRVAEDVVDGPRHLAVPEELPVGVHVQRVLVPLELAVEEHRHVPLHVQRHRLVPLRPRRVHEPHRLAHESIPLRRCVVVVVVVSC</sequence>
<proteinExistence type="predicted"/>
<reference evidence="1 2" key="2">
    <citation type="journal article" date="2013" name="Plant Cell Physiol.">
        <title>Rice Annotation Project Database (RAP-DB): an integrative and interactive database for rice genomics.</title>
        <authorList>
            <person name="Sakai H."/>
            <person name="Lee S.S."/>
            <person name="Tanaka T."/>
            <person name="Numa H."/>
            <person name="Kim J."/>
            <person name="Kawahara Y."/>
            <person name="Wakimoto H."/>
            <person name="Yang C.C."/>
            <person name="Iwamoto M."/>
            <person name="Abe T."/>
            <person name="Yamada Y."/>
            <person name="Muto A."/>
            <person name="Inokuchi H."/>
            <person name="Ikemura T."/>
            <person name="Matsumoto T."/>
            <person name="Sasaki T."/>
            <person name="Itoh T."/>
        </authorList>
    </citation>
    <scope>NUCLEOTIDE SEQUENCE [LARGE SCALE GENOMIC DNA]</scope>
    <source>
        <strain evidence="2">cv. Nipponbare</strain>
    </source>
</reference>
<name>A0A0P0WFI2_ORYSJ</name>
<dbReference type="FunCoup" id="A0A0P0WFI2">
    <property type="interactions" value="6"/>
</dbReference>
<dbReference type="Gramene" id="Os04t0641250-00">
    <property type="protein sequence ID" value="Os04t0641250-00"/>
    <property type="gene ID" value="Os04g0641250"/>
</dbReference>
<dbReference type="EMBL" id="AP014960">
    <property type="protein sequence ID" value="BAS91261.1"/>
    <property type="molecule type" value="Genomic_DNA"/>
</dbReference>
<accession>A0A0P0WFI2</accession>
<evidence type="ECO:0000313" key="2">
    <source>
        <dbReference type="Proteomes" id="UP000059680"/>
    </source>
</evidence>